<sequence>MKALPLHWDPLAATGLGLAVFLTVLVAVGWFRLRKRGQGSPRREGEETERWAVPELGTHEQARGRSIFHRWDPRIKIASLVFFAFCAASVDQLGVACVCCAISCAALLTAGTPLGFAAKRIAAMAGFLAMFFVVMPLTVPVLPGDEVVQLGEAGWIQLNLRGFSVAALVAAKALSVALLMEPLFRTCTFARTVNALARMGLPESLCHMLLIMYRYVFVFRHEISRLWVGMGVRGFRPGTNRRSFHALGNFLGMLFVRSLERTERVYEAMLCRGYSGRFPVREGFHARPKDWALGACWIALSMGVLILDGWAVPVLFR</sequence>
<feature type="transmembrane region" description="Helical" evidence="6">
    <location>
        <begin position="196"/>
        <end position="216"/>
    </location>
</feature>
<dbReference type="GO" id="GO:0006824">
    <property type="term" value="P:cobalt ion transport"/>
    <property type="evidence" value="ECO:0007669"/>
    <property type="project" value="InterPro"/>
</dbReference>
<evidence type="ECO:0000313" key="8">
    <source>
        <dbReference type="Proteomes" id="UP000192783"/>
    </source>
</evidence>
<dbReference type="Proteomes" id="UP000192783">
    <property type="component" value="Unassembled WGS sequence"/>
</dbReference>
<feature type="transmembrane region" description="Helical" evidence="6">
    <location>
        <begin position="12"/>
        <end position="33"/>
    </location>
</feature>
<dbReference type="EMBL" id="FWXF01000009">
    <property type="protein sequence ID" value="SMC23906.1"/>
    <property type="molecule type" value="Genomic_DNA"/>
</dbReference>
<dbReference type="InterPro" id="IPR012809">
    <property type="entry name" value="ECF_CbiQ"/>
</dbReference>
<keyword evidence="2" id="KW-1003">Cell membrane</keyword>
<feature type="transmembrane region" description="Helical" evidence="6">
    <location>
        <begin position="163"/>
        <end position="184"/>
    </location>
</feature>
<evidence type="ECO:0000313" key="7">
    <source>
        <dbReference type="EMBL" id="SMC23906.1"/>
    </source>
</evidence>
<evidence type="ECO:0000256" key="6">
    <source>
        <dbReference type="SAM" id="Phobius"/>
    </source>
</evidence>
<dbReference type="InterPro" id="IPR051611">
    <property type="entry name" value="ECF_transporter_component"/>
</dbReference>
<keyword evidence="8" id="KW-1185">Reference proteome</keyword>
<protein>
    <submittedName>
        <fullName evidence="7">Cobalt/nickel transport system permease protein</fullName>
    </submittedName>
</protein>
<evidence type="ECO:0000256" key="1">
    <source>
        <dbReference type="ARBA" id="ARBA00004651"/>
    </source>
</evidence>
<gene>
    <name evidence="7" type="ORF">SAMN02746041_01853</name>
</gene>
<keyword evidence="5 6" id="KW-0472">Membrane</keyword>
<feature type="transmembrane region" description="Helical" evidence="6">
    <location>
        <begin position="80"/>
        <end position="109"/>
    </location>
</feature>
<proteinExistence type="predicted"/>
<dbReference type="PANTHER" id="PTHR34857">
    <property type="entry name" value="SLL0384 PROTEIN"/>
    <property type="match status" value="1"/>
</dbReference>
<dbReference type="STRING" id="1121390.SAMN02746041_01853"/>
<evidence type="ECO:0000256" key="3">
    <source>
        <dbReference type="ARBA" id="ARBA00022692"/>
    </source>
</evidence>
<evidence type="ECO:0000256" key="2">
    <source>
        <dbReference type="ARBA" id="ARBA00022475"/>
    </source>
</evidence>
<organism evidence="7 8">
    <name type="scientific">Desulfacinum hydrothermale DSM 13146</name>
    <dbReference type="NCBI Taxonomy" id="1121390"/>
    <lineage>
        <taxon>Bacteria</taxon>
        <taxon>Pseudomonadati</taxon>
        <taxon>Thermodesulfobacteriota</taxon>
        <taxon>Syntrophobacteria</taxon>
        <taxon>Syntrophobacterales</taxon>
        <taxon>Syntrophobacteraceae</taxon>
        <taxon>Desulfacinum</taxon>
    </lineage>
</organism>
<keyword evidence="3 6" id="KW-0812">Transmembrane</keyword>
<keyword evidence="4 6" id="KW-1133">Transmembrane helix</keyword>
<feature type="transmembrane region" description="Helical" evidence="6">
    <location>
        <begin position="291"/>
        <end position="316"/>
    </location>
</feature>
<feature type="transmembrane region" description="Helical" evidence="6">
    <location>
        <begin position="121"/>
        <end position="142"/>
    </location>
</feature>
<evidence type="ECO:0000256" key="5">
    <source>
        <dbReference type="ARBA" id="ARBA00023136"/>
    </source>
</evidence>
<reference evidence="7 8" key="1">
    <citation type="submission" date="2017-04" db="EMBL/GenBank/DDBJ databases">
        <authorList>
            <person name="Afonso C.L."/>
            <person name="Miller P.J."/>
            <person name="Scott M.A."/>
            <person name="Spackman E."/>
            <person name="Goraichik I."/>
            <person name="Dimitrov K.M."/>
            <person name="Suarez D.L."/>
            <person name="Swayne D.E."/>
        </authorList>
    </citation>
    <scope>NUCLEOTIDE SEQUENCE [LARGE SCALE GENOMIC DNA]</scope>
    <source>
        <strain evidence="7 8">DSM 13146</strain>
    </source>
</reference>
<evidence type="ECO:0000256" key="4">
    <source>
        <dbReference type="ARBA" id="ARBA00022989"/>
    </source>
</evidence>
<comment type="subcellular location">
    <subcellularLocation>
        <location evidence="1">Cell membrane</location>
        <topology evidence="1">Multi-pass membrane protein</topology>
    </subcellularLocation>
</comment>
<dbReference type="CDD" id="cd16914">
    <property type="entry name" value="EcfT"/>
    <property type="match status" value="1"/>
</dbReference>
<dbReference type="RefSeq" id="WP_170920502.1">
    <property type="nucleotide sequence ID" value="NZ_FWXF01000009.1"/>
</dbReference>
<accession>A0A1W1XIV8</accession>
<dbReference type="AlphaFoldDB" id="A0A1W1XIV8"/>
<dbReference type="InterPro" id="IPR003339">
    <property type="entry name" value="ABC/ECF_trnsptr_transmembrane"/>
</dbReference>
<dbReference type="NCBIfam" id="TIGR02454">
    <property type="entry name" value="ECF_T_CbiQ"/>
    <property type="match status" value="1"/>
</dbReference>
<dbReference type="GO" id="GO:0043190">
    <property type="term" value="C:ATP-binding cassette (ABC) transporter complex"/>
    <property type="evidence" value="ECO:0007669"/>
    <property type="project" value="InterPro"/>
</dbReference>
<name>A0A1W1XIV8_9BACT</name>
<dbReference type="PANTHER" id="PTHR34857:SF2">
    <property type="entry name" value="SLL0384 PROTEIN"/>
    <property type="match status" value="1"/>
</dbReference>
<dbReference type="Pfam" id="PF02361">
    <property type="entry name" value="CbiQ"/>
    <property type="match status" value="1"/>
</dbReference>